<dbReference type="RefSeq" id="WP_103829033.1">
    <property type="nucleotide sequence ID" value="NZ_CAWOMG010000190.1"/>
</dbReference>
<evidence type="ECO:0000313" key="1">
    <source>
        <dbReference type="EMBL" id="MDH1506087.1"/>
    </source>
</evidence>
<reference evidence="1" key="1">
    <citation type="submission" date="2022-09" db="EMBL/GenBank/DDBJ databases">
        <title>Intensive care unit water sources are persistently colonized with multi-drug resistant bacteria and are the site of extensive horizontal gene transfer of antibiotic resistance genes.</title>
        <authorList>
            <person name="Diorio-Toth L."/>
        </authorList>
    </citation>
    <scope>NUCLEOTIDE SEQUENCE</scope>
    <source>
        <strain evidence="1">GD03710</strain>
    </source>
</reference>
<proteinExistence type="predicted"/>
<dbReference type="EMBL" id="JAOCIZ010000052">
    <property type="protein sequence ID" value="MDH1506087.1"/>
    <property type="molecule type" value="Genomic_DNA"/>
</dbReference>
<accession>A0A443XG70</accession>
<dbReference type="Proteomes" id="UP001161704">
    <property type="component" value="Unassembled WGS sequence"/>
</dbReference>
<protein>
    <submittedName>
        <fullName evidence="1">Uncharacterized protein</fullName>
    </submittedName>
</protein>
<dbReference type="AlphaFoldDB" id="A0A443XG70"/>
<sequence>MKIVVVSKTGFVGKTVLSAHWLKTMMPAAQLFSIEDMNQAADALGVDVTTMNGGQFSNLMNSIMVEDEAIIDVGMSNVRFFIDGLRKFSNSCQEFDYYFIPLTPEKRCQAEAAETINTLLEIGVDPARIRPIFNKIPATFFSFDQFASFVSYMKKHTKVETDFRWAVEENPAFEMLSRQELSLASVVADTRDYKSEAKAIVMKSRTEGLELDARKVEELTSMHTLRMCCVPLLEKLTTVWGDLRLTKQVA</sequence>
<gene>
    <name evidence="1" type="ORF">N5I20_13560</name>
</gene>
<evidence type="ECO:0000313" key="2">
    <source>
        <dbReference type="Proteomes" id="UP001161704"/>
    </source>
</evidence>
<organism evidence="1 2">
    <name type="scientific">Aeromonas caviae</name>
    <name type="common">Aeromonas punctata</name>
    <dbReference type="NCBI Taxonomy" id="648"/>
    <lineage>
        <taxon>Bacteria</taxon>
        <taxon>Pseudomonadati</taxon>
        <taxon>Pseudomonadota</taxon>
        <taxon>Gammaproteobacteria</taxon>
        <taxon>Aeromonadales</taxon>
        <taxon>Aeromonadaceae</taxon>
        <taxon>Aeromonas</taxon>
    </lineage>
</organism>
<comment type="caution">
    <text evidence="1">The sequence shown here is derived from an EMBL/GenBank/DDBJ whole genome shotgun (WGS) entry which is preliminary data.</text>
</comment>
<name>A0A443XG70_AERCA</name>